<reference evidence="1" key="1">
    <citation type="submission" date="2024-09" db="EMBL/GenBank/DDBJ databases">
        <title>Black Yeasts Isolated from many extreme environments.</title>
        <authorList>
            <person name="Coleine C."/>
            <person name="Stajich J.E."/>
            <person name="Selbmann L."/>
        </authorList>
    </citation>
    <scope>NUCLEOTIDE SEQUENCE</scope>
    <source>
        <strain evidence="1">CCFEE 5737</strain>
    </source>
</reference>
<organism evidence="1 2">
    <name type="scientific">Coniosporium uncinatum</name>
    <dbReference type="NCBI Taxonomy" id="93489"/>
    <lineage>
        <taxon>Eukaryota</taxon>
        <taxon>Fungi</taxon>
        <taxon>Dikarya</taxon>
        <taxon>Ascomycota</taxon>
        <taxon>Pezizomycotina</taxon>
        <taxon>Dothideomycetes</taxon>
        <taxon>Dothideomycetes incertae sedis</taxon>
        <taxon>Coniosporium</taxon>
    </lineage>
</organism>
<sequence>MDFLKSAVASAISKGPAFPYTFGDRVDIDQSIWTLHNGTKREDSSKCSIFSFDITANKSRLPLARNALRKLRTLRHPGVIRVLDAVESETYIYIATERLQPLAWQTKRKSLAEETIKWGLCSIAKTLKFINGDASSIHGSIRCSSIYTNESGEWKLGGFDVLSSVKEDDAIIYQYGTLVPDSARYAPPEIAKGGWDVVKKAPLTAVDAYNFGLLIYEVFNGGFQGADQAMSAKSVPPSMQQSYKRLLNANPKVRLNVGQFLEQGQRSGGFFETPLIHLTESIDNLGIKSETERDELLSQLDDLSDDFPEDFFKMKILPELLKSVEFGGGGPRVFGVVMKISKKLSDDEYESKITPVIVRLFQSPDRAIRVCLLDNLPLMIDHLPQKLVNDKIFPQMVTGFSDTAPVVREQTVKAVLSIVPKLSDRTINGELLRHLAKTANDEQPGIRTNTTICLGKIARNLGASTRTKVLVAAFTRSLRDPFVHARNASLLALAATADLFNEEECATKLLPCIPPSLVDREKVVRDSANKAMDIYLQRVRKYGQSLPDTVLPPPNAPNASSANAPRMGTPQNDAAGWAGWAISSFTNKLATASGEIQPHANGSASRPETHRSTSVPPAAETVTTAPKTSFSSTSLHRQALSKSSSTTPNPFVSPEPSVSADDWNDGTDADEFGAWGDEPATTTTTQADEEDDDPWGEPIAKKPAPAPAPKTNYDDQGEPDFAGWLNAQAVAKTGKKPLPKGLGKPAATAATRPTIAAKSKSAIATPTSSRPAVVKPEAPAAKKVEPKKVAKQEDEDEGWGDAWD</sequence>
<name>A0ACC3DZV4_9PEZI</name>
<accession>A0ACC3DZV4</accession>
<dbReference type="Proteomes" id="UP001186974">
    <property type="component" value="Unassembled WGS sequence"/>
</dbReference>
<protein>
    <submittedName>
        <fullName evidence="1">Uncharacterized protein</fullName>
    </submittedName>
</protein>
<proteinExistence type="predicted"/>
<gene>
    <name evidence="1" type="ORF">LTS18_004264</name>
</gene>
<evidence type="ECO:0000313" key="2">
    <source>
        <dbReference type="Proteomes" id="UP001186974"/>
    </source>
</evidence>
<evidence type="ECO:0000313" key="1">
    <source>
        <dbReference type="EMBL" id="KAK3082352.1"/>
    </source>
</evidence>
<keyword evidence="2" id="KW-1185">Reference proteome</keyword>
<dbReference type="EMBL" id="JAWDJW010000001">
    <property type="protein sequence ID" value="KAK3082352.1"/>
    <property type="molecule type" value="Genomic_DNA"/>
</dbReference>
<comment type="caution">
    <text evidence="1">The sequence shown here is derived from an EMBL/GenBank/DDBJ whole genome shotgun (WGS) entry which is preliminary data.</text>
</comment>